<gene>
    <name evidence="2" type="ORF">DWB78_10730</name>
    <name evidence="3" type="ORF">SAMN05216278_0254</name>
</gene>
<dbReference type="Proteomes" id="UP000199289">
    <property type="component" value="Unassembled WGS sequence"/>
</dbReference>
<dbReference type="Pfam" id="PF10604">
    <property type="entry name" value="Polyketide_cyc2"/>
    <property type="match status" value="1"/>
</dbReference>
<dbReference type="SUPFAM" id="SSF55961">
    <property type="entry name" value="Bet v1-like"/>
    <property type="match status" value="1"/>
</dbReference>
<evidence type="ECO:0000256" key="1">
    <source>
        <dbReference type="SAM" id="MobiDB-lite"/>
    </source>
</evidence>
<dbReference type="InterPro" id="IPR023393">
    <property type="entry name" value="START-like_dom_sf"/>
</dbReference>
<dbReference type="PANTHER" id="PTHR33824:SF7">
    <property type="entry name" value="POLYKETIDE CYCLASE_DEHYDRASE AND LIPID TRANSPORT SUPERFAMILY PROTEIN"/>
    <property type="match status" value="1"/>
</dbReference>
<dbReference type="Gene3D" id="3.30.530.20">
    <property type="match status" value="1"/>
</dbReference>
<dbReference type="EMBL" id="FNKQ01000001">
    <property type="protein sequence ID" value="SDQ07489.1"/>
    <property type="molecule type" value="Genomic_DNA"/>
</dbReference>
<organism evidence="3 4">
    <name type="scientific">Halopelagius longus</name>
    <dbReference type="NCBI Taxonomy" id="1236180"/>
    <lineage>
        <taxon>Archaea</taxon>
        <taxon>Methanobacteriati</taxon>
        <taxon>Methanobacteriota</taxon>
        <taxon>Stenosarchaea group</taxon>
        <taxon>Halobacteria</taxon>
        <taxon>Halobacteriales</taxon>
        <taxon>Haloferacaceae</taxon>
    </lineage>
</organism>
<feature type="region of interest" description="Disordered" evidence="1">
    <location>
        <begin position="1"/>
        <end position="29"/>
    </location>
</feature>
<reference evidence="2 5" key="3">
    <citation type="submission" date="2018-07" db="EMBL/GenBank/DDBJ databases">
        <title>Genome sequence of extremly halophilic archaeon Halopelagius longus strain BC12-B1.</title>
        <authorList>
            <person name="Zhang X."/>
        </authorList>
    </citation>
    <scope>NUCLEOTIDE SEQUENCE [LARGE SCALE GENOMIC DNA]</scope>
    <source>
        <strain evidence="2 5">BC12-B1</strain>
    </source>
</reference>
<sequence>MTARIQDVLDGESSALPTPNPSDDEPDVGTGVRVASTILGGALLWFGVRRRTWPGTVAALAGGWLLHRSIPGRSPLPSVFGRGGSRGEGDEEPVETDVERTVTVGADADELYERWQDPEQLAQVMGHFADVDPVDEDRLHWTVHGPFGRDMEWKTRFVERQPGELLRWESMENATVPNEGSIRLRSAPGDQGTEVTLHLRFDPPGGKVGNAAMKFSGFVPAVLAKKALRRFKSLVETGEIPTLEGNPSARGRGDTV</sequence>
<reference evidence="3" key="1">
    <citation type="submission" date="2016-10" db="EMBL/GenBank/DDBJ databases">
        <authorList>
            <person name="de Groot N.N."/>
        </authorList>
    </citation>
    <scope>NUCLEOTIDE SEQUENCE [LARGE SCALE GENOMIC DNA]</scope>
    <source>
        <strain evidence="3">CGMCC 1.12397</strain>
    </source>
</reference>
<evidence type="ECO:0000313" key="2">
    <source>
        <dbReference type="EMBL" id="RDI72149.1"/>
    </source>
</evidence>
<dbReference type="RefSeq" id="WP_092531743.1">
    <property type="nucleotide sequence ID" value="NZ_FNKQ01000001.1"/>
</dbReference>
<keyword evidence="5" id="KW-1185">Reference proteome</keyword>
<accession>A0A1H0XX66</accession>
<evidence type="ECO:0000313" key="3">
    <source>
        <dbReference type="EMBL" id="SDQ07489.1"/>
    </source>
</evidence>
<dbReference type="OrthoDB" id="167922at2157"/>
<dbReference type="AlphaFoldDB" id="A0A1H0XX66"/>
<name>A0A1H0XX66_9EURY</name>
<dbReference type="InterPro" id="IPR047137">
    <property type="entry name" value="ORF3"/>
</dbReference>
<feature type="region of interest" description="Disordered" evidence="1">
    <location>
        <begin position="77"/>
        <end position="97"/>
    </location>
</feature>
<evidence type="ECO:0000313" key="4">
    <source>
        <dbReference type="Proteomes" id="UP000199289"/>
    </source>
</evidence>
<reference evidence="4" key="2">
    <citation type="submission" date="2016-10" db="EMBL/GenBank/DDBJ databases">
        <authorList>
            <person name="Varghese N."/>
            <person name="Submissions S."/>
        </authorList>
    </citation>
    <scope>NUCLEOTIDE SEQUENCE [LARGE SCALE GENOMIC DNA]</scope>
    <source>
        <strain evidence="4">CGMCC 1.12397</strain>
    </source>
</reference>
<dbReference type="PANTHER" id="PTHR33824">
    <property type="entry name" value="POLYKETIDE CYCLASE/DEHYDRASE AND LIPID TRANSPORT SUPERFAMILY PROTEIN"/>
    <property type="match status" value="1"/>
</dbReference>
<protein>
    <submittedName>
        <fullName evidence="2">SRPBCC family protein</fullName>
    </submittedName>
    <submittedName>
        <fullName evidence="3">Uncharacterized membrane protein</fullName>
    </submittedName>
</protein>
<dbReference type="CDD" id="cd07817">
    <property type="entry name" value="SRPBCC_8"/>
    <property type="match status" value="1"/>
</dbReference>
<evidence type="ECO:0000313" key="5">
    <source>
        <dbReference type="Proteomes" id="UP000255421"/>
    </source>
</evidence>
<dbReference type="EMBL" id="QQST01000001">
    <property type="protein sequence ID" value="RDI72149.1"/>
    <property type="molecule type" value="Genomic_DNA"/>
</dbReference>
<dbReference type="Proteomes" id="UP000255421">
    <property type="component" value="Unassembled WGS sequence"/>
</dbReference>
<proteinExistence type="predicted"/>
<dbReference type="InterPro" id="IPR019587">
    <property type="entry name" value="Polyketide_cyclase/dehydratase"/>
</dbReference>